<evidence type="ECO:0000313" key="3">
    <source>
        <dbReference type="Proteomes" id="UP000186601"/>
    </source>
</evidence>
<keyword evidence="1" id="KW-0732">Signal</keyword>
<dbReference type="Pfam" id="PF19271">
    <property type="entry name" value="Nis1"/>
    <property type="match status" value="1"/>
</dbReference>
<dbReference type="AlphaFoldDB" id="A0A2R6NIV9"/>
<organism evidence="2 3">
    <name type="scientific">Hermanssonia centrifuga</name>
    <dbReference type="NCBI Taxonomy" id="98765"/>
    <lineage>
        <taxon>Eukaryota</taxon>
        <taxon>Fungi</taxon>
        <taxon>Dikarya</taxon>
        <taxon>Basidiomycota</taxon>
        <taxon>Agaricomycotina</taxon>
        <taxon>Agaricomycetes</taxon>
        <taxon>Polyporales</taxon>
        <taxon>Meruliaceae</taxon>
        <taxon>Hermanssonia</taxon>
    </lineage>
</organism>
<keyword evidence="3" id="KW-1185">Reference proteome</keyword>
<dbReference type="InterPro" id="IPR045469">
    <property type="entry name" value="Nis1"/>
</dbReference>
<feature type="chain" id="PRO_5015353354" evidence="1">
    <location>
        <begin position="17"/>
        <end position="139"/>
    </location>
</feature>
<reference evidence="2 3" key="1">
    <citation type="submission" date="2018-02" db="EMBL/GenBank/DDBJ databases">
        <title>Genome sequence of the basidiomycete white-rot fungus Phlebia centrifuga.</title>
        <authorList>
            <person name="Granchi Z."/>
            <person name="Peng M."/>
            <person name="de Vries R.P."/>
            <person name="Hilden K."/>
            <person name="Makela M.R."/>
            <person name="Grigoriev I."/>
            <person name="Riley R."/>
        </authorList>
    </citation>
    <scope>NUCLEOTIDE SEQUENCE [LARGE SCALE GENOMIC DNA]</scope>
    <source>
        <strain evidence="2 3">FBCC195</strain>
    </source>
</reference>
<accession>A0A2R6NIV9</accession>
<evidence type="ECO:0000256" key="1">
    <source>
        <dbReference type="SAM" id="SignalP"/>
    </source>
</evidence>
<sequence>MKSFFVLASLAACALAQRLSILEPTTGNSISSSGSFTVELHQAQSTSDVDQVSVVIALTPCYDVCDDPSQWGLATVLYNGAFNPQYNTSQPQKGLYQDFVLPLSGWPTGGSVLSVAHLLDIGALRIPSFDYSAVQVNVV</sequence>
<gene>
    <name evidence="2" type="ORF">PHLCEN_2v11819</name>
</gene>
<dbReference type="Proteomes" id="UP000186601">
    <property type="component" value="Unassembled WGS sequence"/>
</dbReference>
<comment type="caution">
    <text evidence="2">The sequence shown here is derived from an EMBL/GenBank/DDBJ whole genome shotgun (WGS) entry which is preliminary data.</text>
</comment>
<proteinExistence type="predicted"/>
<evidence type="ECO:0000313" key="2">
    <source>
        <dbReference type="EMBL" id="PSR72325.1"/>
    </source>
</evidence>
<feature type="signal peptide" evidence="1">
    <location>
        <begin position="1"/>
        <end position="16"/>
    </location>
</feature>
<protein>
    <submittedName>
        <fullName evidence="2">Uncharacterized protein</fullName>
    </submittedName>
</protein>
<dbReference type="EMBL" id="MLYV02001196">
    <property type="protein sequence ID" value="PSR72325.1"/>
    <property type="molecule type" value="Genomic_DNA"/>
</dbReference>
<name>A0A2R6NIV9_9APHY</name>
<dbReference type="OrthoDB" id="2841294at2759"/>